<organism evidence="2 3">
    <name type="scientific">Portunus trituberculatus</name>
    <name type="common">Swimming crab</name>
    <name type="synonym">Neptunus trituberculatus</name>
    <dbReference type="NCBI Taxonomy" id="210409"/>
    <lineage>
        <taxon>Eukaryota</taxon>
        <taxon>Metazoa</taxon>
        <taxon>Ecdysozoa</taxon>
        <taxon>Arthropoda</taxon>
        <taxon>Crustacea</taxon>
        <taxon>Multicrustacea</taxon>
        <taxon>Malacostraca</taxon>
        <taxon>Eumalacostraca</taxon>
        <taxon>Eucarida</taxon>
        <taxon>Decapoda</taxon>
        <taxon>Pleocyemata</taxon>
        <taxon>Brachyura</taxon>
        <taxon>Eubrachyura</taxon>
        <taxon>Portunoidea</taxon>
        <taxon>Portunidae</taxon>
        <taxon>Portuninae</taxon>
        <taxon>Portunus</taxon>
    </lineage>
</organism>
<evidence type="ECO:0000313" key="3">
    <source>
        <dbReference type="Proteomes" id="UP000324222"/>
    </source>
</evidence>
<comment type="caution">
    <text evidence="2">The sequence shown here is derived from an EMBL/GenBank/DDBJ whole genome shotgun (WGS) entry which is preliminary data.</text>
</comment>
<feature type="region of interest" description="Disordered" evidence="1">
    <location>
        <begin position="1"/>
        <end position="44"/>
    </location>
</feature>
<reference evidence="2 3" key="1">
    <citation type="submission" date="2019-05" db="EMBL/GenBank/DDBJ databases">
        <title>Another draft genome of Portunus trituberculatus and its Hox gene families provides insights of decapod evolution.</title>
        <authorList>
            <person name="Jeong J.-H."/>
            <person name="Song I."/>
            <person name="Kim S."/>
            <person name="Choi T."/>
            <person name="Kim D."/>
            <person name="Ryu S."/>
            <person name="Kim W."/>
        </authorList>
    </citation>
    <scope>NUCLEOTIDE SEQUENCE [LARGE SCALE GENOMIC DNA]</scope>
    <source>
        <tissue evidence="2">Muscle</tissue>
    </source>
</reference>
<dbReference type="EMBL" id="VSRR010122457">
    <property type="protein sequence ID" value="MPD00337.1"/>
    <property type="molecule type" value="Genomic_DNA"/>
</dbReference>
<name>A0A5B7K1C7_PORTR</name>
<dbReference type="AlphaFoldDB" id="A0A5B7K1C7"/>
<evidence type="ECO:0000313" key="2">
    <source>
        <dbReference type="EMBL" id="MPD00337.1"/>
    </source>
</evidence>
<keyword evidence="3" id="KW-1185">Reference proteome</keyword>
<sequence>MQFLFPLPSPSLPHSARATSSLTLPPLPHHLAPHGQHRLSQGTC</sequence>
<evidence type="ECO:0000256" key="1">
    <source>
        <dbReference type="SAM" id="MobiDB-lite"/>
    </source>
</evidence>
<proteinExistence type="predicted"/>
<gene>
    <name evidence="2" type="ORF">E2C01_095803</name>
</gene>
<accession>A0A5B7K1C7</accession>
<dbReference type="Proteomes" id="UP000324222">
    <property type="component" value="Unassembled WGS sequence"/>
</dbReference>
<protein>
    <submittedName>
        <fullName evidence="2">Uncharacterized protein</fullName>
    </submittedName>
</protein>